<comment type="caution">
    <text evidence="2">The sequence shown here is derived from an EMBL/GenBank/DDBJ whole genome shotgun (WGS) entry which is preliminary data.</text>
</comment>
<accession>A0A931LT43</accession>
<protein>
    <recommendedName>
        <fullName evidence="4">Organic solvent tolerance-like N-terminal domain-containing protein</fullName>
    </recommendedName>
</protein>
<dbReference type="Proteomes" id="UP000727962">
    <property type="component" value="Unassembled WGS sequence"/>
</dbReference>
<reference evidence="2" key="1">
    <citation type="submission" date="2020-07" db="EMBL/GenBank/DDBJ databases">
        <title>Huge and variable diversity of episymbiotic CPR bacteria and DPANN archaea in groundwater ecosystems.</title>
        <authorList>
            <person name="He C.Y."/>
            <person name="Keren R."/>
            <person name="Whittaker M."/>
            <person name="Farag I.F."/>
            <person name="Doudna J."/>
            <person name="Cate J.H.D."/>
            <person name="Banfield J.F."/>
        </authorList>
    </citation>
    <scope>NUCLEOTIDE SEQUENCE</scope>
    <source>
        <strain evidence="2">NC_groundwater_17_Pr7_B-0.1um_64_12</strain>
    </source>
</reference>
<proteinExistence type="predicted"/>
<name>A0A931LT43_FIMGI</name>
<dbReference type="EMBL" id="JACOSL010000046">
    <property type="protein sequence ID" value="MBI1756968.1"/>
    <property type="molecule type" value="Genomic_DNA"/>
</dbReference>
<evidence type="ECO:0000313" key="2">
    <source>
        <dbReference type="EMBL" id="MBI1756968.1"/>
    </source>
</evidence>
<evidence type="ECO:0008006" key="4">
    <source>
        <dbReference type="Google" id="ProtNLM"/>
    </source>
</evidence>
<evidence type="ECO:0000313" key="3">
    <source>
        <dbReference type="Proteomes" id="UP000727962"/>
    </source>
</evidence>
<keyword evidence="1" id="KW-0732">Signal</keyword>
<dbReference type="AlphaFoldDB" id="A0A931LT43"/>
<organism evidence="2 3">
    <name type="scientific">Fimbriimonas ginsengisoli</name>
    <dbReference type="NCBI Taxonomy" id="1005039"/>
    <lineage>
        <taxon>Bacteria</taxon>
        <taxon>Bacillati</taxon>
        <taxon>Armatimonadota</taxon>
        <taxon>Fimbriimonadia</taxon>
        <taxon>Fimbriimonadales</taxon>
        <taxon>Fimbriimonadaceae</taxon>
        <taxon>Fimbriimonas</taxon>
    </lineage>
</organism>
<sequence length="189" mass="20483">MLSTISRRLACAFGLAAALPGLAGTQATKDPDAGWETIFFETRVGSFKVLGTTDVPARGHLEVSFKGTVLVSGLNGSVGVQGAVRKQYEDAKHKRTVYFGAGKIVVDGSWQGVQWFGRDSKSMFRAASGGAALVRLTGEFDQNLKTGEYWFAADPSHKDHWLTSMITIRVPRPPAERPTPVIEPHQVKP</sequence>
<gene>
    <name evidence="2" type="ORF">HYR64_07675</name>
</gene>
<feature type="chain" id="PRO_5037472719" description="Organic solvent tolerance-like N-terminal domain-containing protein" evidence="1">
    <location>
        <begin position="24"/>
        <end position="189"/>
    </location>
</feature>
<evidence type="ECO:0000256" key="1">
    <source>
        <dbReference type="SAM" id="SignalP"/>
    </source>
</evidence>
<feature type="signal peptide" evidence="1">
    <location>
        <begin position="1"/>
        <end position="23"/>
    </location>
</feature>